<dbReference type="PANTHER" id="PTHR23504">
    <property type="entry name" value="MAJOR FACILITATOR SUPERFAMILY DOMAIN-CONTAINING PROTEIN 10"/>
    <property type="match status" value="1"/>
</dbReference>
<dbReference type="Gene3D" id="1.20.1250.20">
    <property type="entry name" value="MFS general substrate transporter like domains"/>
    <property type="match status" value="1"/>
</dbReference>
<feature type="transmembrane region" description="Helical" evidence="8">
    <location>
        <begin position="114"/>
        <end position="131"/>
    </location>
</feature>
<gene>
    <name evidence="10" type="ORF">E2R66_04465</name>
</gene>
<protein>
    <submittedName>
        <fullName evidence="10">MFS transporter</fullName>
    </submittedName>
</protein>
<dbReference type="PROSITE" id="PS00216">
    <property type="entry name" value="SUGAR_TRANSPORT_1"/>
    <property type="match status" value="1"/>
</dbReference>
<name>A0A4Y8SKM7_9SPHI</name>
<feature type="domain" description="Major facilitator superfamily (MFS) profile" evidence="9">
    <location>
        <begin position="14"/>
        <end position="410"/>
    </location>
</feature>
<dbReference type="GO" id="GO:0022857">
    <property type="term" value="F:transmembrane transporter activity"/>
    <property type="evidence" value="ECO:0007669"/>
    <property type="project" value="InterPro"/>
</dbReference>
<evidence type="ECO:0000256" key="3">
    <source>
        <dbReference type="ARBA" id="ARBA00007520"/>
    </source>
</evidence>
<accession>A0A4Y8SKM7</accession>
<keyword evidence="5 8" id="KW-0812">Transmembrane</keyword>
<dbReference type="InterPro" id="IPR011701">
    <property type="entry name" value="MFS"/>
</dbReference>
<feature type="transmembrane region" description="Helical" evidence="8">
    <location>
        <begin position="314"/>
        <end position="336"/>
    </location>
</feature>
<feature type="transmembrane region" description="Helical" evidence="8">
    <location>
        <begin position="143"/>
        <end position="165"/>
    </location>
</feature>
<evidence type="ECO:0000259" key="9">
    <source>
        <dbReference type="PROSITE" id="PS50850"/>
    </source>
</evidence>
<feature type="transmembrane region" description="Helical" evidence="8">
    <location>
        <begin position="221"/>
        <end position="238"/>
    </location>
</feature>
<feature type="transmembrane region" description="Helical" evidence="8">
    <location>
        <begin position="56"/>
        <end position="73"/>
    </location>
</feature>
<evidence type="ECO:0000256" key="6">
    <source>
        <dbReference type="ARBA" id="ARBA00022989"/>
    </source>
</evidence>
<dbReference type="InterPro" id="IPR036259">
    <property type="entry name" value="MFS_trans_sf"/>
</dbReference>
<dbReference type="SUPFAM" id="SSF103473">
    <property type="entry name" value="MFS general substrate transporter"/>
    <property type="match status" value="1"/>
</dbReference>
<dbReference type="PROSITE" id="PS50850">
    <property type="entry name" value="MFS"/>
    <property type="match status" value="1"/>
</dbReference>
<dbReference type="AlphaFoldDB" id="A0A4Y8SKM7"/>
<dbReference type="EMBL" id="SOZE01000003">
    <property type="protein sequence ID" value="TFF39629.1"/>
    <property type="molecule type" value="Genomic_DNA"/>
</dbReference>
<comment type="similarity">
    <text evidence="3">Belongs to the major facilitator superfamily. TCR/Tet family.</text>
</comment>
<comment type="function">
    <text evidence="1">Resistance to tetracycline by an active tetracycline efflux. This is an energy-dependent process that decreases the accumulation of the antibiotic in whole cells. This protein functions as a metal-tetracycline/H(+) antiporter.</text>
</comment>
<dbReference type="PANTHER" id="PTHR23504:SF15">
    <property type="entry name" value="MAJOR FACILITATOR SUPERFAMILY (MFS) PROFILE DOMAIN-CONTAINING PROTEIN"/>
    <property type="match status" value="1"/>
</dbReference>
<organism evidence="10 11">
    <name type="scientific">Mucilaginibacter psychrotolerans</name>
    <dbReference type="NCBI Taxonomy" id="1524096"/>
    <lineage>
        <taxon>Bacteria</taxon>
        <taxon>Pseudomonadati</taxon>
        <taxon>Bacteroidota</taxon>
        <taxon>Sphingobacteriia</taxon>
        <taxon>Sphingobacteriales</taxon>
        <taxon>Sphingobacteriaceae</taxon>
        <taxon>Mucilaginibacter</taxon>
    </lineage>
</organism>
<dbReference type="PRINTS" id="PR01035">
    <property type="entry name" value="TCRTETA"/>
</dbReference>
<keyword evidence="7 8" id="KW-0472">Membrane</keyword>
<feature type="transmembrane region" description="Helical" evidence="8">
    <location>
        <begin position="291"/>
        <end position="308"/>
    </location>
</feature>
<evidence type="ECO:0000313" key="10">
    <source>
        <dbReference type="EMBL" id="TFF39629.1"/>
    </source>
</evidence>
<evidence type="ECO:0000256" key="5">
    <source>
        <dbReference type="ARBA" id="ARBA00022692"/>
    </source>
</evidence>
<keyword evidence="11" id="KW-1185">Reference proteome</keyword>
<evidence type="ECO:0000256" key="4">
    <source>
        <dbReference type="ARBA" id="ARBA00022448"/>
    </source>
</evidence>
<feature type="transmembrane region" description="Helical" evidence="8">
    <location>
        <begin position="382"/>
        <end position="403"/>
    </location>
</feature>
<dbReference type="Proteomes" id="UP000297540">
    <property type="component" value="Unassembled WGS sequence"/>
</dbReference>
<evidence type="ECO:0000313" key="11">
    <source>
        <dbReference type="Proteomes" id="UP000297540"/>
    </source>
</evidence>
<dbReference type="InterPro" id="IPR001958">
    <property type="entry name" value="Tet-R_TetA/multi-R_MdtG-like"/>
</dbReference>
<evidence type="ECO:0000256" key="7">
    <source>
        <dbReference type="ARBA" id="ARBA00023136"/>
    </source>
</evidence>
<evidence type="ECO:0000256" key="8">
    <source>
        <dbReference type="SAM" id="Phobius"/>
    </source>
</evidence>
<sequence length="423" mass="45631">MADIQEKPNKGRGALGFIFVTVLIDTMGLGIIIPILPTLLENLGHVGVSMASQYSGWLTFTYATMQFVCAPILGNLSDRYGRRPVLLFSLLGFGIDYLFMGFAPTIFWLFIGRFIAGVAGASTTTATAYISDVSTGDKRAANFGLIGAATGLGFILGIGLGGFLGGIFIRLPFFVAAGLAFINAIYGFFVLPESLDVNNRRQFQIKRANPIGSLLSLKNHSMAVSTLITAYTIVYIGQKAVESVLPFYVVEKFKWTETSIGALGIFLGLLIVGVQGGLVRWTIPKFGLRKNILAGIACYGIGLILISFNNTPWLMYAFMIPYCIGGIGGTAMQGFISEHVSPKEQGELQGALTSLVSLTTIIGPLMMTSIFHHFTTNESKVYFPGAPFLLGAIMMGLAIILTIRSFKKKDPKLLAQKAIIPTR</sequence>
<reference evidence="10 11" key="1">
    <citation type="journal article" date="2017" name="Int. J. Syst. Evol. Microbiol.">
        <title>Mucilaginibacterpsychrotolerans sp. nov., isolated from peatlands.</title>
        <authorList>
            <person name="Deng Y."/>
            <person name="Shen L."/>
            <person name="Xu B."/>
            <person name="Liu Y."/>
            <person name="Gu Z."/>
            <person name="Liu H."/>
            <person name="Zhou Y."/>
        </authorList>
    </citation>
    <scope>NUCLEOTIDE SEQUENCE [LARGE SCALE GENOMIC DNA]</scope>
    <source>
        <strain evidence="10 11">NH7-4</strain>
    </source>
</reference>
<evidence type="ECO:0000256" key="1">
    <source>
        <dbReference type="ARBA" id="ARBA00003279"/>
    </source>
</evidence>
<dbReference type="RefSeq" id="WP_133227090.1">
    <property type="nucleotide sequence ID" value="NZ_SOZE01000003.1"/>
</dbReference>
<dbReference type="Pfam" id="PF07690">
    <property type="entry name" value="MFS_1"/>
    <property type="match status" value="1"/>
</dbReference>
<feature type="transmembrane region" description="Helical" evidence="8">
    <location>
        <begin position="258"/>
        <end position="279"/>
    </location>
</feature>
<dbReference type="InterPro" id="IPR005829">
    <property type="entry name" value="Sugar_transporter_CS"/>
</dbReference>
<feature type="transmembrane region" description="Helical" evidence="8">
    <location>
        <begin position="12"/>
        <end position="36"/>
    </location>
</feature>
<feature type="transmembrane region" description="Helical" evidence="8">
    <location>
        <begin position="171"/>
        <end position="191"/>
    </location>
</feature>
<keyword evidence="6 8" id="KW-1133">Transmembrane helix</keyword>
<feature type="transmembrane region" description="Helical" evidence="8">
    <location>
        <begin position="348"/>
        <end position="370"/>
    </location>
</feature>
<proteinExistence type="inferred from homology"/>
<dbReference type="GO" id="GO:0016020">
    <property type="term" value="C:membrane"/>
    <property type="evidence" value="ECO:0007669"/>
    <property type="project" value="UniProtKB-SubCell"/>
</dbReference>
<evidence type="ECO:0000256" key="2">
    <source>
        <dbReference type="ARBA" id="ARBA00004141"/>
    </source>
</evidence>
<comment type="subcellular location">
    <subcellularLocation>
        <location evidence="2">Membrane</location>
        <topology evidence="2">Multi-pass membrane protein</topology>
    </subcellularLocation>
</comment>
<dbReference type="InterPro" id="IPR020846">
    <property type="entry name" value="MFS_dom"/>
</dbReference>
<dbReference type="CDD" id="cd17388">
    <property type="entry name" value="MFS_TetA"/>
    <property type="match status" value="1"/>
</dbReference>
<keyword evidence="4" id="KW-0813">Transport</keyword>
<feature type="transmembrane region" description="Helical" evidence="8">
    <location>
        <begin position="85"/>
        <end position="108"/>
    </location>
</feature>
<dbReference type="OrthoDB" id="9793283at2"/>
<comment type="caution">
    <text evidence="10">The sequence shown here is derived from an EMBL/GenBank/DDBJ whole genome shotgun (WGS) entry which is preliminary data.</text>
</comment>